<evidence type="ECO:0000256" key="2">
    <source>
        <dbReference type="SAM" id="Phobius"/>
    </source>
</evidence>
<sequence>MFRSVLIGILVASFTLGSFPAGVGAYQLSQLRQDLASALSGAALAQADMDAELQRMNESMASKTSSTESAVVMPLSAKFETGGGYPQPEVGHADTRELEEPAIAESEPKDQEAGGGSLENSAGAESQEPAQGDNAGAVDIADDGAVSDSMASAEQDASAIEGAEVLQQGDGEKSGNVLLADRAAVDALGGRDYEGQTVKDINGTKYILIGNEQQLRAIGSNKHVVDKVWRKHALQDPTLEYGGDADLAQGEHLKDKDYGGLFDGHCGSDVNGDPDEQSDAGTGLKYSSDANYIIFRDIDVSNTAWEPLMFSGTMLGSKAADTAVKGNLWENFDASATDGLKADANRPVISGVRVHQTGKLDISKHQGVGFFGTISNGVNVNNIGVSAGEVLVKNVALDDIDVVNESVQTKEPTSLIGGLTGLLGGILGGVLGFLLPGLGLDDALNGLLTTRSKDPTTFATGAFAGRIIGDVRVEGCVVTGATVKNAPEADIPTSPPYTGITGGFVGYMAGEVEYDGLSEALGFTEKALEALLNVLPGIGLGDLIQILLENVVDVGKLIPTGYYNAKIIDSSLGLKANAPAIGSARAQGAGGFVGVQVGSIIESSEITTPASIEASEFGGGFAGVERNGQLVGALDKVGVDLLTQLGELIKKTKTQSLLLDCKLMQGATVRAKQYAGGISGVMANSYVVNCAAEGLVNVEATTSDVGGVAGAALLGWGTSIGEKQDHTLLNSVTDLLGKLTGENADVASSGLLALTGIEPSVIAGVQLSNVDSVSAGESYAGGIVGRGEATRIGSSNNEMLGEMVYWSVGSQLPKPAEQNVVALVSRVSAAKDYAGGVAGELGPGNVAGLLNTTIGVGDVKMFWIKDVALAGTANGLTVHAGGSYAGGAVGCASGGKIANVTVDKLASVDAATYAGGFAGFSGPADAVGSGGINLLGIIKISGLLSIAQYSALHIVSSSVEGIEEGYTVKAAGADGNAIAGGFFGQANSSLVADCHARRIKSVTVPKEEGKGTAGGFVGLSVTGGLADALADDAGGNGGLDGLLHDVIKIDNLLGAVPYLIPKYWGVDASYVNGGMVSGSVAGGFAGDFQSGKLNQFGKDDMESLVKLVGEASANAIKAHVEQGPWAVINIAEVDGGLYAGGFGGMVRSGSLANASEGGIQILGKLGTLNISQLLDVVQAYVPCVSYAGVHSDDSTGSNGFMARATETSDTDANAGSAGGWVGWGSAIQVSTCSVDELKHMSVDAPKDLEAATAESYYTEASSYSVDAPRNAGGWAGKIDVGSTAAAGSGLCLLGKNIALTDLLSALNVMVSTVEHSDVTGAIGGLSVRANGTAKTAVGTKPIGHAGGFAGVLAGGHVQDSNVSEFDYVVGRESAGGYAGTMTPGDVASVLGKDNAASIIKKLINVDSLLSLVQDFVPTVRNSYTECVPCGGAVRAEAEASGSTQRGCAGGYVGMLDGGHIWGNDARAWKDVSVGASYTGDQNVAAARRIRSVFGTEFAGGYVGLMKPSDTASAGGLSLLGGLIKASNLVSALSMVYPTTENTEVSGPLRGINIATFESWVEHVSKYGAYGQEFAGIVEKLIGKAIATQEQLDAALAEYVFGYNVVAGRASYGNGSLEHAGGIAGGYAGLMRTGTVSNGQAYDAKLVRAMRAAGGFAGGIEAGSAASIGDATLFEKIKVDLGALLKTPQVFVPVVKSSSTHGFRSGMTVRSTGTELNHGMGYAGGYAGYALGAQIWGDAALDGQAPSGCNVSNLRRVAGASAVGGYVGRATGGSVASVDTEVSDGLIQSLLDGLIGSPGQLVDALKATVTTIRGAHVRAASEPGSAEAAWGFTVEGGYRDGDATKYATSAGGFAGSLEASVLGSIDGNSSDPTQQLSVNGLRAVEGGAYAGGFFGLGDVGGAASVGGQGAGAQSGTTLLQLIKLGNVDVLDAFRTFIYHAHVNGVSDGVRVEAHEQTSEGTGDEKRYTGTAGGFGGTLLNGSIKDCSVERLNAVTGLNYAGGFVGHLGKSGTVDVDEADAGVGKILKLLGAAVGVLDIWGSHVERCTVDGIGAGYTVASTHGTPIASDAASEQLDGQEMAAGFVGFADMAKIDDCHVTDLKKVTSGQIAGGFVGKTTMGFVADVDAGSPLLLEPLLQIVNALVKFLYLPDLQDKLGLLNIEIPGIIDLKVLSEGNTLYVNLLGLRVGVALSKKQDSSGPNATDVAIITIGDSTISLPCNENGLVGENDGLKSNLEVTLIKGNRTNITNNSVTGVASGYDVYGGGATDTSNGFGIGRYEDGRGTLGGYAGGFVGLSNESVLDNNRMAYCDVVRGKGHDAQNDRGSTITGPFTGMTYLKTAYEQLNDKKKIETKNSYSIYRGANDKLTKALKGANGGVFADMLSDNSATGGGAFGLDMNRYDVAVRESKGISEFDELQGAVESGKGAQRKLDAYQENGAKAVLMRDTPQTDNGAGLTPEPGDGQDPCAETIDLTLQKIWDDLGNRDQTRPKSVDFYITATYTDANGQQVVQWVAPAAGGGYELVAQKTAVRLTEADLSPHSETWRRVLAGLPVAFEDKSSNPAAVRYYTYQVEEVSIDGYSVVYDADATERVITVTNVYRPMLPETGGIGTWWTVLAGGMLLACAAYERRRRSMAYAGYVPAHFATSRPRLELTRPRHLRAHGAHGQVARGRSGRASR</sequence>
<accession>A0A6N2Z2C2</accession>
<dbReference type="Gene3D" id="2.60.40.1140">
    <property type="entry name" value="Collagen-binding surface protein Cna, B-type domain"/>
    <property type="match status" value="1"/>
</dbReference>
<protein>
    <submittedName>
        <fullName evidence="3">Uncharacterized protein</fullName>
    </submittedName>
</protein>
<keyword evidence="2" id="KW-1133">Transmembrane helix</keyword>
<dbReference type="CDD" id="cd00222">
    <property type="entry name" value="CollagenBindB"/>
    <property type="match status" value="1"/>
</dbReference>
<gene>
    <name evidence="3" type="ORF">CILFYP54_01371</name>
</gene>
<feature type="region of interest" description="Disordered" evidence="1">
    <location>
        <begin position="2656"/>
        <end position="2675"/>
    </location>
</feature>
<reference evidence="3" key="1">
    <citation type="submission" date="2019-11" db="EMBL/GenBank/DDBJ databases">
        <authorList>
            <person name="Feng L."/>
        </authorList>
    </citation>
    <scope>NUCLEOTIDE SEQUENCE</scope>
    <source>
        <strain evidence="3">CintestinalisLFYP54</strain>
    </source>
</reference>
<evidence type="ECO:0000313" key="3">
    <source>
        <dbReference type="EMBL" id="VYT72633.1"/>
    </source>
</evidence>
<feature type="region of interest" description="Disordered" evidence="1">
    <location>
        <begin position="103"/>
        <end position="140"/>
    </location>
</feature>
<proteinExistence type="predicted"/>
<dbReference type="EMBL" id="CACRTN010000010">
    <property type="protein sequence ID" value="VYT72633.1"/>
    <property type="molecule type" value="Genomic_DNA"/>
</dbReference>
<keyword evidence="2" id="KW-0812">Transmembrane</keyword>
<dbReference type="InterPro" id="IPR008454">
    <property type="entry name" value="Collagen-bd_Cna-like_B-typ_dom"/>
</dbReference>
<organism evidence="3">
    <name type="scientific">Collinsella intestinalis</name>
    <dbReference type="NCBI Taxonomy" id="147207"/>
    <lineage>
        <taxon>Bacteria</taxon>
        <taxon>Bacillati</taxon>
        <taxon>Actinomycetota</taxon>
        <taxon>Coriobacteriia</taxon>
        <taxon>Coriobacteriales</taxon>
        <taxon>Coriobacteriaceae</taxon>
        <taxon>Collinsella</taxon>
    </lineage>
</organism>
<evidence type="ECO:0000256" key="1">
    <source>
        <dbReference type="SAM" id="MobiDB-lite"/>
    </source>
</evidence>
<name>A0A6N2Z2C2_9ACTN</name>
<feature type="transmembrane region" description="Helical" evidence="2">
    <location>
        <begin position="2606"/>
        <end position="2624"/>
    </location>
</feature>
<keyword evidence="2" id="KW-0472">Membrane</keyword>